<evidence type="ECO:0008006" key="3">
    <source>
        <dbReference type="Google" id="ProtNLM"/>
    </source>
</evidence>
<feature type="non-terminal residue" evidence="1">
    <location>
        <position position="86"/>
    </location>
</feature>
<evidence type="ECO:0000313" key="1">
    <source>
        <dbReference type="EMBL" id="CAL1541492.1"/>
    </source>
</evidence>
<accession>A0AAV2I5M7</accession>
<name>A0AAV2I5M7_LYMST</name>
<reference evidence="1 2" key="1">
    <citation type="submission" date="2024-04" db="EMBL/GenBank/DDBJ databases">
        <authorList>
            <consortium name="Genoscope - CEA"/>
            <person name="William W."/>
        </authorList>
    </citation>
    <scope>NUCLEOTIDE SEQUENCE [LARGE SCALE GENOMIC DNA]</scope>
</reference>
<feature type="non-terminal residue" evidence="1">
    <location>
        <position position="1"/>
    </location>
</feature>
<protein>
    <recommendedName>
        <fullName evidence="3">EGF-like domain-containing protein</fullName>
    </recommendedName>
</protein>
<keyword evidence="2" id="KW-1185">Reference proteome</keyword>
<dbReference type="EMBL" id="CAXITT010000436">
    <property type="protein sequence ID" value="CAL1541492.1"/>
    <property type="molecule type" value="Genomic_DNA"/>
</dbReference>
<dbReference type="AlphaFoldDB" id="A0AAV2I5M7"/>
<gene>
    <name evidence="1" type="ORF">GSLYS_00015098001</name>
</gene>
<proteinExistence type="predicted"/>
<organism evidence="1 2">
    <name type="scientific">Lymnaea stagnalis</name>
    <name type="common">Great pond snail</name>
    <name type="synonym">Helix stagnalis</name>
    <dbReference type="NCBI Taxonomy" id="6523"/>
    <lineage>
        <taxon>Eukaryota</taxon>
        <taxon>Metazoa</taxon>
        <taxon>Spiralia</taxon>
        <taxon>Lophotrochozoa</taxon>
        <taxon>Mollusca</taxon>
        <taxon>Gastropoda</taxon>
        <taxon>Heterobranchia</taxon>
        <taxon>Euthyneura</taxon>
        <taxon>Panpulmonata</taxon>
        <taxon>Hygrophila</taxon>
        <taxon>Lymnaeoidea</taxon>
        <taxon>Lymnaeidae</taxon>
        <taxon>Lymnaea</taxon>
    </lineage>
</organism>
<comment type="caution">
    <text evidence="1">The sequence shown here is derived from an EMBL/GenBank/DDBJ whole genome shotgun (WGS) entry which is preliminary data.</text>
</comment>
<evidence type="ECO:0000313" key="2">
    <source>
        <dbReference type="Proteomes" id="UP001497497"/>
    </source>
</evidence>
<sequence>CPQRHVGTNCDVICHCNDSKCDSNGSCTNGSHCTAGWFGPACQYSSTATTLDLTLRDGNDRTCVRIDSETQEISLSHPVLFTWMRV</sequence>
<dbReference type="Proteomes" id="UP001497497">
    <property type="component" value="Unassembled WGS sequence"/>
</dbReference>